<dbReference type="Proteomes" id="UP000309340">
    <property type="component" value="Unassembled WGS sequence"/>
</dbReference>
<comment type="caution">
    <text evidence="1">The sequence shown here is derived from an EMBL/GenBank/DDBJ whole genome shotgun (WGS) entry which is preliminary data.</text>
</comment>
<gene>
    <name evidence="1" type="ORF">B0A55_07827</name>
</gene>
<evidence type="ECO:0008006" key="3">
    <source>
        <dbReference type="Google" id="ProtNLM"/>
    </source>
</evidence>
<proteinExistence type="predicted"/>
<dbReference type="AlphaFoldDB" id="A0A4U0WVP5"/>
<reference evidence="1 2" key="1">
    <citation type="submission" date="2017-03" db="EMBL/GenBank/DDBJ databases">
        <title>Genomes of endolithic fungi from Antarctica.</title>
        <authorList>
            <person name="Coleine C."/>
            <person name="Masonjones S."/>
            <person name="Stajich J.E."/>
        </authorList>
    </citation>
    <scope>NUCLEOTIDE SEQUENCE [LARGE SCALE GENOMIC DNA]</scope>
    <source>
        <strain evidence="1 2">CCFEE 5184</strain>
    </source>
</reference>
<dbReference type="OrthoDB" id="5403729at2759"/>
<accession>A0A4U0WVP5</accession>
<protein>
    <recommendedName>
        <fullName evidence="3">Nuclear distribution protein RO10</fullName>
    </recommendedName>
</protein>
<organism evidence="1 2">
    <name type="scientific">Friedmanniomyces simplex</name>
    <dbReference type="NCBI Taxonomy" id="329884"/>
    <lineage>
        <taxon>Eukaryota</taxon>
        <taxon>Fungi</taxon>
        <taxon>Dikarya</taxon>
        <taxon>Ascomycota</taxon>
        <taxon>Pezizomycotina</taxon>
        <taxon>Dothideomycetes</taxon>
        <taxon>Dothideomycetidae</taxon>
        <taxon>Mycosphaerellales</taxon>
        <taxon>Teratosphaeriaceae</taxon>
        <taxon>Friedmanniomyces</taxon>
    </lineage>
</organism>
<dbReference type="EMBL" id="NAJQ01000578">
    <property type="protein sequence ID" value="TKA67391.1"/>
    <property type="molecule type" value="Genomic_DNA"/>
</dbReference>
<name>A0A4U0WVP5_9PEZI</name>
<sequence length="205" mass="22535">MANSKQTAADTLALLEERLRRVDYVLNGDGEARDNAPSQPTGSATARLRALERTLAQLRSRSPAAAEVLALQKAHPSLFHPSSADAPTTLPPPQLAALVLAHSQLYTSASANLTQLQDTHLPDPAGAVKLVDLAPRIERGCARQEEQARQVAELRARSARVVEQWLEVGMLGMSERWADWEERLRGVEIVVRRREAAKRREEGTV</sequence>
<evidence type="ECO:0000313" key="1">
    <source>
        <dbReference type="EMBL" id="TKA67391.1"/>
    </source>
</evidence>
<evidence type="ECO:0000313" key="2">
    <source>
        <dbReference type="Proteomes" id="UP000309340"/>
    </source>
</evidence>
<keyword evidence="2" id="KW-1185">Reference proteome</keyword>